<dbReference type="PIRSF" id="PIRSF005572">
    <property type="entry name" value="NifS"/>
    <property type="match status" value="1"/>
</dbReference>
<dbReference type="UniPathway" id="UPA00266"/>
<keyword evidence="5 13" id="KW-0808">Transferase</keyword>
<dbReference type="PANTHER" id="PTHR11601:SF34">
    <property type="entry name" value="CYSTEINE DESULFURASE"/>
    <property type="match status" value="1"/>
</dbReference>
<organism evidence="16 17">
    <name type="scientific">Burkholderia cenocepacia</name>
    <dbReference type="NCBI Taxonomy" id="95486"/>
    <lineage>
        <taxon>Bacteria</taxon>
        <taxon>Pseudomonadati</taxon>
        <taxon>Pseudomonadota</taxon>
        <taxon>Betaproteobacteria</taxon>
        <taxon>Burkholderiales</taxon>
        <taxon>Burkholderiaceae</taxon>
        <taxon>Burkholderia</taxon>
        <taxon>Burkholderia cepacia complex</taxon>
    </lineage>
</organism>
<comment type="catalytic activity">
    <reaction evidence="11 13">
        <text>(sulfur carrier)-H + L-cysteine = (sulfur carrier)-SH + L-alanine</text>
        <dbReference type="Rhea" id="RHEA:43892"/>
        <dbReference type="Rhea" id="RHEA-COMP:14737"/>
        <dbReference type="Rhea" id="RHEA-COMP:14739"/>
        <dbReference type="ChEBI" id="CHEBI:29917"/>
        <dbReference type="ChEBI" id="CHEBI:35235"/>
        <dbReference type="ChEBI" id="CHEBI:57972"/>
        <dbReference type="ChEBI" id="CHEBI:64428"/>
        <dbReference type="EC" id="2.8.1.7"/>
    </reaction>
</comment>
<keyword evidence="10 13" id="KW-0411">Iron-sulfur</keyword>
<comment type="subcellular location">
    <subcellularLocation>
        <location evidence="13">Cytoplasm</location>
    </subcellularLocation>
</comment>
<evidence type="ECO:0000256" key="6">
    <source>
        <dbReference type="ARBA" id="ARBA00022714"/>
    </source>
</evidence>
<evidence type="ECO:0000313" key="16">
    <source>
        <dbReference type="EMBL" id="ONU86416.1"/>
    </source>
</evidence>
<feature type="modified residue" description="N6-(pyridoxal phosphate)lysine" evidence="13">
    <location>
        <position position="205"/>
    </location>
</feature>
<feature type="active site" description="Cysteine persulfide intermediate" evidence="13">
    <location>
        <position position="327"/>
    </location>
</feature>
<dbReference type="FunFam" id="3.90.1150.10:FF:000002">
    <property type="entry name" value="Cysteine desulfurase IscS"/>
    <property type="match status" value="1"/>
</dbReference>
<dbReference type="FunFam" id="3.40.640.10:FF:000003">
    <property type="entry name" value="Cysteine desulfurase IscS"/>
    <property type="match status" value="1"/>
</dbReference>
<comment type="cofactor">
    <cofactor evidence="1 13 14">
        <name>pyridoxal 5'-phosphate</name>
        <dbReference type="ChEBI" id="CHEBI:597326"/>
    </cofactor>
</comment>
<dbReference type="InterPro" id="IPR010240">
    <property type="entry name" value="Cys_deSase_IscS"/>
</dbReference>
<comment type="pathway">
    <text evidence="2 13">Cofactor biosynthesis; iron-sulfur cluster biosynthesis.</text>
</comment>
<feature type="binding site" evidence="13">
    <location>
        <begin position="202"/>
        <end position="204"/>
    </location>
    <ligand>
        <name>pyridoxal 5'-phosphate</name>
        <dbReference type="ChEBI" id="CHEBI:597326"/>
    </ligand>
</feature>
<sequence>MQSRPIYMDYSATTPVDPRVVAKMVPFLHEQFGNPASRSHAYGWDAEQAVEEARAHVAALLGADPREIVWTSGATEGNNLAIKGAAHFYQGKGKHLVTVKTEHKAVLDTCRELERQGFDVTYLDVREDGLLDLDALQQALRADTILVSVMLANNETGVIQPVADIGALCRARGIVFHCDAVQAAGKIPVDVNALNVDLLTVTAHKVYGPKGIGALYVRRKPRVRLEAQMHGGGHERGMRSGTLPTHQIVGMGEAFRLAKEEMADESRRVGALRDRLLAGLSTLDEVYVNGDLARRIPHNLNVSFNFVEGESLIMGIKGVAVSSGSACTSASLEPSYVLRALGRSDELAHSSIRFTLGRFTTEAEVDSVIAQVRDTVGKLRELSPLWDMHLEGVDLDTIEWATH</sequence>
<dbReference type="HAMAP" id="MF_00331">
    <property type="entry name" value="Cys_desulf_IscS"/>
    <property type="match status" value="1"/>
</dbReference>
<evidence type="ECO:0000256" key="1">
    <source>
        <dbReference type="ARBA" id="ARBA00001933"/>
    </source>
</evidence>
<feature type="binding site" evidence="13">
    <location>
        <position position="242"/>
    </location>
    <ligand>
        <name>pyridoxal 5'-phosphate</name>
        <dbReference type="ChEBI" id="CHEBI:597326"/>
    </ligand>
</feature>
<name>A0A1V2W4K9_9BURK</name>
<dbReference type="EC" id="2.8.1.7" evidence="4 13"/>
<comment type="function">
    <text evidence="13">Master enzyme that delivers sulfur to a number of partners involved in Fe-S cluster assembly, tRNA modification or cofactor biosynthesis. Catalyzes the removal of elemental sulfur atoms from cysteine to produce alanine. Functions as a sulfur delivery protein for Fe-S cluster synthesis onto IscU, an Fe-S scaffold assembly protein, as well as other S acceptor proteins.</text>
</comment>
<feature type="binding site" description="via persulfide group" evidence="13">
    <location>
        <position position="327"/>
    </location>
    <ligand>
        <name>[2Fe-2S] cluster</name>
        <dbReference type="ChEBI" id="CHEBI:190135"/>
        <note>ligand shared with IscU</note>
    </ligand>
</feature>
<dbReference type="Pfam" id="PF00266">
    <property type="entry name" value="Aminotran_5"/>
    <property type="match status" value="1"/>
</dbReference>
<evidence type="ECO:0000256" key="8">
    <source>
        <dbReference type="ARBA" id="ARBA00022898"/>
    </source>
</evidence>
<proteinExistence type="inferred from homology"/>
<dbReference type="NCBIfam" id="NF010611">
    <property type="entry name" value="PRK14012.1"/>
    <property type="match status" value="1"/>
</dbReference>
<evidence type="ECO:0000256" key="3">
    <source>
        <dbReference type="ARBA" id="ARBA00006490"/>
    </source>
</evidence>
<dbReference type="GO" id="GO:0051537">
    <property type="term" value="F:2 iron, 2 sulfur cluster binding"/>
    <property type="evidence" value="ECO:0007669"/>
    <property type="project" value="UniProtKB-UniRule"/>
</dbReference>
<evidence type="ECO:0000259" key="15">
    <source>
        <dbReference type="Pfam" id="PF00266"/>
    </source>
</evidence>
<dbReference type="InterPro" id="IPR015424">
    <property type="entry name" value="PyrdxlP-dep_Trfase"/>
</dbReference>
<dbReference type="Gene3D" id="3.90.1150.10">
    <property type="entry name" value="Aspartate Aminotransferase, domain 1"/>
    <property type="match status" value="1"/>
</dbReference>
<comment type="caution">
    <text evidence="16">The sequence shown here is derived from an EMBL/GenBank/DDBJ whole genome shotgun (WGS) entry which is preliminary data.</text>
</comment>
<keyword evidence="13" id="KW-0963">Cytoplasm</keyword>
<dbReference type="InterPro" id="IPR015422">
    <property type="entry name" value="PyrdxlP-dep_Trfase_small"/>
</dbReference>
<dbReference type="InterPro" id="IPR015421">
    <property type="entry name" value="PyrdxlP-dep_Trfase_major"/>
</dbReference>
<dbReference type="GO" id="GO:0044571">
    <property type="term" value="P:[2Fe-2S] cluster assembly"/>
    <property type="evidence" value="ECO:0007669"/>
    <property type="project" value="UniProtKB-UniRule"/>
</dbReference>
<dbReference type="GO" id="GO:0046872">
    <property type="term" value="F:metal ion binding"/>
    <property type="evidence" value="ECO:0007669"/>
    <property type="project" value="UniProtKB-KW"/>
</dbReference>
<dbReference type="PANTHER" id="PTHR11601">
    <property type="entry name" value="CYSTEINE DESULFURYLASE FAMILY MEMBER"/>
    <property type="match status" value="1"/>
</dbReference>
<evidence type="ECO:0000256" key="9">
    <source>
        <dbReference type="ARBA" id="ARBA00023004"/>
    </source>
</evidence>
<evidence type="ECO:0000256" key="4">
    <source>
        <dbReference type="ARBA" id="ARBA00012239"/>
    </source>
</evidence>
<evidence type="ECO:0000256" key="5">
    <source>
        <dbReference type="ARBA" id="ARBA00022679"/>
    </source>
</evidence>
<evidence type="ECO:0000256" key="14">
    <source>
        <dbReference type="RuleBase" id="RU004504"/>
    </source>
</evidence>
<dbReference type="PROSITE" id="PS00595">
    <property type="entry name" value="AA_TRANSFER_CLASS_5"/>
    <property type="match status" value="1"/>
</dbReference>
<keyword evidence="8 13" id="KW-0663">Pyridoxal phosphate</keyword>
<dbReference type="NCBIfam" id="TIGR02006">
    <property type="entry name" value="IscS"/>
    <property type="match status" value="1"/>
</dbReference>
<keyword evidence="9 13" id="KW-0408">Iron</keyword>
<dbReference type="GO" id="GO:1990221">
    <property type="term" value="C:L-cysteine desulfurase complex"/>
    <property type="evidence" value="ECO:0007669"/>
    <property type="project" value="UniProtKB-ARBA"/>
</dbReference>
<evidence type="ECO:0000313" key="17">
    <source>
        <dbReference type="Proteomes" id="UP000188543"/>
    </source>
</evidence>
<keyword evidence="7 13" id="KW-0479">Metal-binding</keyword>
<evidence type="ECO:0000256" key="2">
    <source>
        <dbReference type="ARBA" id="ARBA00005151"/>
    </source>
</evidence>
<evidence type="ECO:0000256" key="12">
    <source>
        <dbReference type="ARBA" id="ARBA00072125"/>
    </source>
</evidence>
<feature type="binding site" evidence="13">
    <location>
        <position position="182"/>
    </location>
    <ligand>
        <name>pyridoxal 5'-phosphate</name>
        <dbReference type="ChEBI" id="CHEBI:597326"/>
    </ligand>
</feature>
<dbReference type="Gene3D" id="3.40.640.10">
    <property type="entry name" value="Type I PLP-dependent aspartate aminotransferase-like (Major domain)"/>
    <property type="match status" value="1"/>
</dbReference>
<comment type="subunit">
    <text evidence="13">Homodimer. Forms a heterotetramer with IscU, interacts with other sulfur acceptors.</text>
</comment>
<gene>
    <name evidence="13" type="primary">iscS</name>
    <name evidence="16" type="ORF">A8E72_14105</name>
</gene>
<feature type="binding site" evidence="13">
    <location>
        <begin position="74"/>
        <end position="75"/>
    </location>
    <ligand>
        <name>pyridoxal 5'-phosphate</name>
        <dbReference type="ChEBI" id="CHEBI:597326"/>
    </ligand>
</feature>
<evidence type="ECO:0000256" key="7">
    <source>
        <dbReference type="ARBA" id="ARBA00022723"/>
    </source>
</evidence>
<comment type="similarity">
    <text evidence="3 13">Belongs to the class-V pyridoxal-phosphate-dependent aminotransferase family. NifS/IscS subfamily.</text>
</comment>
<dbReference type="AlphaFoldDB" id="A0A1V2W4K9"/>
<evidence type="ECO:0000256" key="10">
    <source>
        <dbReference type="ARBA" id="ARBA00023014"/>
    </source>
</evidence>
<evidence type="ECO:0000256" key="13">
    <source>
        <dbReference type="HAMAP-Rule" id="MF_00331"/>
    </source>
</evidence>
<dbReference type="InterPro" id="IPR016454">
    <property type="entry name" value="Cysteine_dSase"/>
</dbReference>
<keyword evidence="6 13" id="KW-0001">2Fe-2S</keyword>
<dbReference type="InterPro" id="IPR020578">
    <property type="entry name" value="Aminotrans_V_PyrdxlP_BS"/>
</dbReference>
<dbReference type="GO" id="GO:0030170">
    <property type="term" value="F:pyridoxal phosphate binding"/>
    <property type="evidence" value="ECO:0007669"/>
    <property type="project" value="UniProtKB-UniRule"/>
</dbReference>
<protein>
    <recommendedName>
        <fullName evidence="12 13">Cysteine desulfurase IscS</fullName>
        <ecNumber evidence="4 13">2.8.1.7</ecNumber>
    </recommendedName>
</protein>
<accession>A0A1V2W4K9</accession>
<evidence type="ECO:0000256" key="11">
    <source>
        <dbReference type="ARBA" id="ARBA00050776"/>
    </source>
</evidence>
<dbReference type="Proteomes" id="UP000188543">
    <property type="component" value="Unassembled WGS sequence"/>
</dbReference>
<reference evidence="16 17" key="1">
    <citation type="submission" date="2016-08" db="EMBL/GenBank/DDBJ databases">
        <authorList>
            <person name="Seilhamer J.J."/>
        </authorList>
    </citation>
    <scope>NUCLEOTIDE SEQUENCE [LARGE SCALE GENOMIC DNA]</scope>
    <source>
        <strain evidence="16 17">VC14762</strain>
    </source>
</reference>
<feature type="binding site" evidence="13">
    <location>
        <position position="154"/>
    </location>
    <ligand>
        <name>pyridoxal 5'-phosphate</name>
        <dbReference type="ChEBI" id="CHEBI:597326"/>
    </ligand>
</feature>
<dbReference type="SUPFAM" id="SSF53383">
    <property type="entry name" value="PLP-dependent transferases"/>
    <property type="match status" value="1"/>
</dbReference>
<feature type="domain" description="Aminotransferase class V" evidence="15">
    <location>
        <begin position="6"/>
        <end position="367"/>
    </location>
</feature>
<dbReference type="GO" id="GO:0031071">
    <property type="term" value="F:cysteine desulfurase activity"/>
    <property type="evidence" value="ECO:0007669"/>
    <property type="project" value="UniProtKB-UniRule"/>
</dbReference>
<dbReference type="InterPro" id="IPR000192">
    <property type="entry name" value="Aminotrans_V_dom"/>
</dbReference>
<dbReference type="OrthoDB" id="9808002at2"/>
<dbReference type="EMBL" id="MUTJ01000045">
    <property type="protein sequence ID" value="ONU86416.1"/>
    <property type="molecule type" value="Genomic_DNA"/>
</dbReference>
<dbReference type="RefSeq" id="WP_006496074.1">
    <property type="nucleotide sequence ID" value="NZ_CADETK010000005.1"/>
</dbReference>